<feature type="active site" evidence="1">
    <location>
        <position position="332"/>
    </location>
</feature>
<feature type="binding site" evidence="2">
    <location>
        <begin position="336"/>
        <end position="343"/>
    </location>
    <ligand>
        <name>ATP</name>
        <dbReference type="ChEBI" id="CHEBI:30616"/>
    </ligand>
</feature>
<dbReference type="Gene3D" id="1.10.3290.10">
    <property type="entry name" value="Fido-like domain"/>
    <property type="match status" value="1"/>
</dbReference>
<dbReference type="Pfam" id="PF02661">
    <property type="entry name" value="Fic"/>
    <property type="match status" value="1"/>
</dbReference>
<dbReference type="InterPro" id="IPR040198">
    <property type="entry name" value="Fido_containing"/>
</dbReference>
<evidence type="ECO:0000256" key="2">
    <source>
        <dbReference type="PIRSR" id="PIRSR640198-2"/>
    </source>
</evidence>
<keyword evidence="2" id="KW-0067">ATP-binding</keyword>
<dbReference type="PANTHER" id="PTHR13504">
    <property type="entry name" value="FIDO DOMAIN-CONTAINING PROTEIN DDB_G0283145"/>
    <property type="match status" value="1"/>
</dbReference>
<name>A0A939INB0_9GAMM</name>
<dbReference type="SUPFAM" id="SSF140931">
    <property type="entry name" value="Fic-like"/>
    <property type="match status" value="1"/>
</dbReference>
<dbReference type="PANTHER" id="PTHR13504:SF38">
    <property type="entry name" value="FIDO DOMAIN-CONTAINING PROTEIN"/>
    <property type="match status" value="1"/>
</dbReference>
<comment type="caution">
    <text evidence="4">The sequence shown here is derived from an EMBL/GenBank/DDBJ whole genome shotgun (WGS) entry which is preliminary data.</text>
</comment>
<evidence type="ECO:0000313" key="4">
    <source>
        <dbReference type="EMBL" id="MBN7797867.1"/>
    </source>
</evidence>
<dbReference type="Proteomes" id="UP000664303">
    <property type="component" value="Unassembled WGS sequence"/>
</dbReference>
<dbReference type="PROSITE" id="PS51459">
    <property type="entry name" value="FIDO"/>
    <property type="match status" value="1"/>
</dbReference>
<accession>A0A939INB0</accession>
<sequence length="519" mass="59120">MREKAGYSWLIEQYQLPVIGLWQHCYIDSATKGRQSQDLGEHQVQLFAPNYQPPAEASAHLQFALRYEGLNLQALSLLFDQLPPGVLCDWILQNPTSAYARRGCFLYEWITGLLLPVDDPVPPKAKYVDIVDPEQEFTSGRGAKVPRFRVNNNLPGTPAFCPMVRKTDKLKTMVNKDLRHRTRKALARYDQDLLRRAAAFLYLKETQSSFEVEREMPSPDRAQRFADLLRQADTGESLTEQRLLELQNAIIDPRFHEFGWRHQQNWIGEDLGYRQRVEFVPARPEDLQGLMQGLLDTAAKARAAGLEDDTGALPFDPVVYAAVIAFGFVFIHPFMDGNGRIHRYLIHEVLANAGFTPRGIVLPVSAVILANLDEYVAVLQAFSGPLRARTQYTPATPELPATGNDAVYFRFFDATPQAEFLYRALERTLEEDLQQEIDFLLGFDKARKELNNLLDWPRHDLDLFIRVVHQNGGELSANKRKSHFNWMREEEISEAQIIVAQAFANLPGRKTADPGDSKR</sequence>
<gene>
    <name evidence="4" type="ORF">JYP50_14750</name>
</gene>
<dbReference type="InterPro" id="IPR036597">
    <property type="entry name" value="Fido-like_dom_sf"/>
</dbReference>
<keyword evidence="2" id="KW-0547">Nucleotide-binding</keyword>
<dbReference type="RefSeq" id="WP_206561311.1">
    <property type="nucleotide sequence ID" value="NZ_JAFKCZ010000010.1"/>
</dbReference>
<organism evidence="4 5">
    <name type="scientific">Parahaliea mediterranea</name>
    <dbReference type="NCBI Taxonomy" id="651086"/>
    <lineage>
        <taxon>Bacteria</taxon>
        <taxon>Pseudomonadati</taxon>
        <taxon>Pseudomonadota</taxon>
        <taxon>Gammaproteobacteria</taxon>
        <taxon>Cellvibrionales</taxon>
        <taxon>Halieaceae</taxon>
        <taxon>Parahaliea</taxon>
    </lineage>
</organism>
<dbReference type="GO" id="GO:0005524">
    <property type="term" value="F:ATP binding"/>
    <property type="evidence" value="ECO:0007669"/>
    <property type="project" value="UniProtKB-KW"/>
</dbReference>
<feature type="domain" description="Fido" evidence="3">
    <location>
        <begin position="238"/>
        <end position="395"/>
    </location>
</feature>
<dbReference type="EMBL" id="JAFKCZ010000010">
    <property type="protein sequence ID" value="MBN7797867.1"/>
    <property type="molecule type" value="Genomic_DNA"/>
</dbReference>
<reference evidence="4" key="1">
    <citation type="submission" date="2021-02" db="EMBL/GenBank/DDBJ databases">
        <title>PHA producing bacteria isolated from coastal sediment in Guangdong, Shenzhen.</title>
        <authorList>
            <person name="Zheng W."/>
            <person name="Yu S."/>
            <person name="Huang Y."/>
        </authorList>
    </citation>
    <scope>NUCLEOTIDE SEQUENCE</scope>
    <source>
        <strain evidence="4">TN14-10</strain>
    </source>
</reference>
<evidence type="ECO:0000259" key="3">
    <source>
        <dbReference type="PROSITE" id="PS51459"/>
    </source>
</evidence>
<dbReference type="AlphaFoldDB" id="A0A939INB0"/>
<protein>
    <submittedName>
        <fullName evidence="4">Fic family protein</fullName>
    </submittedName>
</protein>
<evidence type="ECO:0000313" key="5">
    <source>
        <dbReference type="Proteomes" id="UP000664303"/>
    </source>
</evidence>
<keyword evidence="5" id="KW-1185">Reference proteome</keyword>
<evidence type="ECO:0000256" key="1">
    <source>
        <dbReference type="PIRSR" id="PIRSR640198-1"/>
    </source>
</evidence>
<dbReference type="InterPro" id="IPR003812">
    <property type="entry name" value="Fido"/>
</dbReference>
<proteinExistence type="predicted"/>